<feature type="signal peptide" evidence="5">
    <location>
        <begin position="1"/>
        <end position="18"/>
    </location>
</feature>
<dbReference type="Gene3D" id="3.30.40.10">
    <property type="entry name" value="Zinc/RING finger domain, C3HC4 (zinc finger)"/>
    <property type="match status" value="1"/>
</dbReference>
<dbReference type="InterPro" id="IPR001293">
    <property type="entry name" value="Znf_TRAF"/>
</dbReference>
<keyword evidence="8" id="KW-1185">Reference proteome</keyword>
<keyword evidence="1 4" id="KW-0479">Metal-binding</keyword>
<feature type="domain" description="TRAF-type" evidence="6">
    <location>
        <begin position="201"/>
        <end position="239"/>
    </location>
</feature>
<evidence type="ECO:0000259" key="6">
    <source>
        <dbReference type="PROSITE" id="PS50145"/>
    </source>
</evidence>
<proteinExistence type="predicted"/>
<dbReference type="GO" id="GO:0008270">
    <property type="term" value="F:zinc ion binding"/>
    <property type="evidence" value="ECO:0007669"/>
    <property type="project" value="UniProtKB-KW"/>
</dbReference>
<keyword evidence="3 4" id="KW-0862">Zinc</keyword>
<dbReference type="AlphaFoldDB" id="A0AA88HLN0"/>
<evidence type="ECO:0000256" key="3">
    <source>
        <dbReference type="ARBA" id="ARBA00022833"/>
    </source>
</evidence>
<keyword evidence="5" id="KW-0732">Signal</keyword>
<reference evidence="7" key="1">
    <citation type="submission" date="2023-07" db="EMBL/GenBank/DDBJ databases">
        <title>Chromosome-level genome assembly of Artemia franciscana.</title>
        <authorList>
            <person name="Jo E."/>
        </authorList>
    </citation>
    <scope>NUCLEOTIDE SEQUENCE</scope>
    <source>
        <tissue evidence="7">Whole body</tissue>
    </source>
</reference>
<evidence type="ECO:0000313" key="7">
    <source>
        <dbReference type="EMBL" id="KAK2711695.1"/>
    </source>
</evidence>
<name>A0AA88HLN0_ARTSF</name>
<dbReference type="EMBL" id="JAVRJZ010000016">
    <property type="protein sequence ID" value="KAK2711695.1"/>
    <property type="molecule type" value="Genomic_DNA"/>
</dbReference>
<keyword evidence="2 4" id="KW-0863">Zinc-finger</keyword>
<evidence type="ECO:0000256" key="4">
    <source>
        <dbReference type="PROSITE-ProRule" id="PRU00207"/>
    </source>
</evidence>
<dbReference type="InterPro" id="IPR013083">
    <property type="entry name" value="Znf_RING/FYVE/PHD"/>
</dbReference>
<dbReference type="PROSITE" id="PS50145">
    <property type="entry name" value="ZF_TRAF"/>
    <property type="match status" value="1"/>
</dbReference>
<accession>A0AA88HLN0</accession>
<comment type="caution">
    <text evidence="7">The sequence shown here is derived from an EMBL/GenBank/DDBJ whole genome shotgun (WGS) entry which is preliminary data.</text>
</comment>
<evidence type="ECO:0000313" key="8">
    <source>
        <dbReference type="Proteomes" id="UP001187531"/>
    </source>
</evidence>
<feature type="zinc finger region" description="TRAF-type" evidence="4">
    <location>
        <begin position="201"/>
        <end position="239"/>
    </location>
</feature>
<evidence type="ECO:0000256" key="1">
    <source>
        <dbReference type="ARBA" id="ARBA00022723"/>
    </source>
</evidence>
<dbReference type="Proteomes" id="UP001187531">
    <property type="component" value="Unassembled WGS sequence"/>
</dbReference>
<sequence>MCIWLLYVAFLRVIPVFQFKRDLFESSVSRLDKIEEKLEKIIAILAANPVLAANTEENTIKTTNVSTENQNVVVCGSYLNTDGLIELQKPPTQLNMSSCSSPEIPGDTVDFAATASPREHLDEPVVNPEIIQDTLAPEIPHVEHQGTVESPISMHAFQDRTDNILLLAAPECLNKAIVVTDDPLGGSKEIRDNGKHSLTFIACPRGCETAGLTEERIETHIKESCSALTVNCSFEKVECGFKGTQYTVDKHEEESTRHHLGLMCSFAERQQLELAKLQLQIEVRTKEKKNSGIFLHVAEQNKLTNKPCLILEGIDIRQNDCFKEKLLLSNTHFSANENLFFDGYGYGQMFVHSMKAIEFMSYLKKEYGAKIVAHSFDSKKESRNWTLEVDEL</sequence>
<organism evidence="7 8">
    <name type="scientific">Artemia franciscana</name>
    <name type="common">Brine shrimp</name>
    <name type="synonym">Artemia sanfranciscana</name>
    <dbReference type="NCBI Taxonomy" id="6661"/>
    <lineage>
        <taxon>Eukaryota</taxon>
        <taxon>Metazoa</taxon>
        <taxon>Ecdysozoa</taxon>
        <taxon>Arthropoda</taxon>
        <taxon>Crustacea</taxon>
        <taxon>Branchiopoda</taxon>
        <taxon>Anostraca</taxon>
        <taxon>Artemiidae</taxon>
        <taxon>Artemia</taxon>
    </lineage>
</organism>
<feature type="chain" id="PRO_5041672797" description="TRAF-type domain-containing protein" evidence="5">
    <location>
        <begin position="19"/>
        <end position="392"/>
    </location>
</feature>
<protein>
    <recommendedName>
        <fullName evidence="6">TRAF-type domain-containing protein</fullName>
    </recommendedName>
</protein>
<evidence type="ECO:0000256" key="2">
    <source>
        <dbReference type="ARBA" id="ARBA00022771"/>
    </source>
</evidence>
<evidence type="ECO:0000256" key="5">
    <source>
        <dbReference type="SAM" id="SignalP"/>
    </source>
</evidence>
<gene>
    <name evidence="7" type="ORF">QYM36_012713</name>
</gene>